<dbReference type="Proteomes" id="UP000634647">
    <property type="component" value="Unassembled WGS sequence"/>
</dbReference>
<evidence type="ECO:0000313" key="3">
    <source>
        <dbReference type="Proteomes" id="UP000199541"/>
    </source>
</evidence>
<reference evidence="1" key="3">
    <citation type="submission" date="2023-06" db="EMBL/GenBank/DDBJ databases">
        <authorList>
            <person name="Sun Q."/>
            <person name="Zhou Y."/>
        </authorList>
    </citation>
    <scope>NUCLEOTIDE SEQUENCE</scope>
    <source>
        <strain evidence="1">CGMCC 1.10859</strain>
    </source>
</reference>
<sequence>MLQNETNTGVEAAQAARARRLKVGYVAAPFNVEAVTALLPHVDLISMNALQAAAFEDRLGRSVESAYLPEILVTRGAEGAVYHLPKGPSRSRLSG</sequence>
<evidence type="ECO:0000313" key="1">
    <source>
        <dbReference type="EMBL" id="GHE05881.1"/>
    </source>
</evidence>
<gene>
    <name evidence="1" type="ORF">GCM10008024_38290</name>
    <name evidence="2" type="ORF">SAMN05444006_13128</name>
</gene>
<keyword evidence="3" id="KW-1185">Reference proteome</keyword>
<evidence type="ECO:0000313" key="2">
    <source>
        <dbReference type="EMBL" id="SDX81663.1"/>
    </source>
</evidence>
<dbReference type="SUPFAM" id="SSF53613">
    <property type="entry name" value="Ribokinase-like"/>
    <property type="match status" value="1"/>
</dbReference>
<dbReference type="InterPro" id="IPR029056">
    <property type="entry name" value="Ribokinase-like"/>
</dbReference>
<evidence type="ECO:0000313" key="4">
    <source>
        <dbReference type="Proteomes" id="UP000634647"/>
    </source>
</evidence>
<dbReference type="Proteomes" id="UP000199541">
    <property type="component" value="Unassembled WGS sequence"/>
</dbReference>
<protein>
    <submittedName>
        <fullName evidence="2">Ribokinase</fullName>
    </submittedName>
</protein>
<dbReference type="EMBL" id="FNOB01000031">
    <property type="protein sequence ID" value="SDX81663.1"/>
    <property type="molecule type" value="Genomic_DNA"/>
</dbReference>
<organism evidence="1 4">
    <name type="scientific">Allgaiera indica</name>
    <dbReference type="NCBI Taxonomy" id="765699"/>
    <lineage>
        <taxon>Bacteria</taxon>
        <taxon>Pseudomonadati</taxon>
        <taxon>Pseudomonadota</taxon>
        <taxon>Alphaproteobacteria</taxon>
        <taxon>Rhodobacterales</taxon>
        <taxon>Paracoccaceae</taxon>
        <taxon>Allgaiera</taxon>
    </lineage>
</organism>
<dbReference type="AlphaFoldDB" id="A0AAN4UV67"/>
<accession>A0AAN4UV67</accession>
<dbReference type="GO" id="GO:0003824">
    <property type="term" value="F:catalytic activity"/>
    <property type="evidence" value="ECO:0007669"/>
    <property type="project" value="UniProtKB-ARBA"/>
</dbReference>
<proteinExistence type="predicted"/>
<comment type="caution">
    <text evidence="1">The sequence shown here is derived from an EMBL/GenBank/DDBJ whole genome shotgun (WGS) entry which is preliminary data.</text>
</comment>
<dbReference type="EMBL" id="BNAB01000029">
    <property type="protein sequence ID" value="GHE05881.1"/>
    <property type="molecule type" value="Genomic_DNA"/>
</dbReference>
<name>A0AAN4UV67_9RHOB</name>
<reference evidence="2 3" key="2">
    <citation type="submission" date="2016-10" db="EMBL/GenBank/DDBJ databases">
        <authorList>
            <person name="Varghese N."/>
            <person name="Submissions S."/>
        </authorList>
    </citation>
    <scope>NUCLEOTIDE SEQUENCE [LARGE SCALE GENOMIC DNA]</scope>
    <source>
        <strain evidence="2 3">DSM 24802</strain>
    </source>
</reference>
<dbReference type="Gene3D" id="3.40.1190.20">
    <property type="match status" value="1"/>
</dbReference>
<reference evidence="1" key="1">
    <citation type="journal article" date="2014" name="Int. J. Syst. Evol. Microbiol.">
        <title>Complete genome sequence of Corynebacterium casei LMG S-19264T (=DSM 44701T), isolated from a smear-ripened cheese.</title>
        <authorList>
            <consortium name="US DOE Joint Genome Institute (JGI-PGF)"/>
            <person name="Walter F."/>
            <person name="Albersmeier A."/>
            <person name="Kalinowski J."/>
            <person name="Ruckert C."/>
        </authorList>
    </citation>
    <scope>NUCLEOTIDE SEQUENCE</scope>
    <source>
        <strain evidence="1">CGMCC 1.10859</strain>
    </source>
</reference>